<evidence type="ECO:0000259" key="3">
    <source>
        <dbReference type="Pfam" id="PF01656"/>
    </source>
</evidence>
<evidence type="ECO:0000256" key="1">
    <source>
        <dbReference type="ARBA" id="ARBA00022741"/>
    </source>
</evidence>
<dbReference type="InterPro" id="IPR050625">
    <property type="entry name" value="ParA/MinD_ATPase"/>
</dbReference>
<accession>A0AAP7DDQ6</accession>
<dbReference type="RefSeq" id="WP_006958377.1">
    <property type="nucleotide sequence ID" value="NZ_CP156658.1"/>
</dbReference>
<evidence type="ECO:0000313" key="4">
    <source>
        <dbReference type="EMBL" id="NOJ24263.1"/>
    </source>
</evidence>
<evidence type="ECO:0000256" key="2">
    <source>
        <dbReference type="ARBA" id="ARBA00022840"/>
    </source>
</evidence>
<dbReference type="GO" id="GO:0005524">
    <property type="term" value="F:ATP binding"/>
    <property type="evidence" value="ECO:0007669"/>
    <property type="project" value="UniProtKB-KW"/>
</dbReference>
<dbReference type="GO" id="GO:0016887">
    <property type="term" value="F:ATP hydrolysis activity"/>
    <property type="evidence" value="ECO:0007669"/>
    <property type="project" value="TreeGrafter"/>
</dbReference>
<dbReference type="InterPro" id="IPR002586">
    <property type="entry name" value="CobQ/CobB/MinD/ParA_Nub-bd_dom"/>
</dbReference>
<reference evidence="4 5" key="1">
    <citation type="submission" date="2019-09" db="EMBL/GenBank/DDBJ databases">
        <title>Draft genome sequencing and comparative genomics of hatchery-associated Vibrios.</title>
        <authorList>
            <person name="Kehlet-Delgado H."/>
            <person name="Mueller R.S."/>
        </authorList>
    </citation>
    <scope>NUCLEOTIDE SEQUENCE [LARGE SCALE GENOMIC DNA]</scope>
    <source>
        <strain evidence="4 5">09-121-3</strain>
    </source>
</reference>
<proteinExistence type="predicted"/>
<dbReference type="Proteomes" id="UP000576645">
    <property type="component" value="Unassembled WGS sequence"/>
</dbReference>
<comment type="caution">
    <text evidence="4">The sequence shown here is derived from an EMBL/GenBank/DDBJ whole genome shotgun (WGS) entry which is preliminary data.</text>
</comment>
<protein>
    <recommendedName>
        <fullName evidence="3">CobQ/CobB/MinD/ParA nucleotide binding domain-containing protein</fullName>
    </recommendedName>
</protein>
<feature type="domain" description="CobQ/CobB/MinD/ParA nucleotide binding" evidence="3">
    <location>
        <begin position="155"/>
        <end position="368"/>
    </location>
</feature>
<organism evidence="4 5">
    <name type="scientific">Vibrio coralliilyticus</name>
    <dbReference type="NCBI Taxonomy" id="190893"/>
    <lineage>
        <taxon>Bacteria</taxon>
        <taxon>Pseudomonadati</taxon>
        <taxon>Pseudomonadota</taxon>
        <taxon>Gammaproteobacteria</taxon>
        <taxon>Vibrionales</taxon>
        <taxon>Vibrionaceae</taxon>
        <taxon>Vibrio</taxon>
    </lineage>
</organism>
<dbReference type="InterPro" id="IPR027417">
    <property type="entry name" value="P-loop_NTPase"/>
</dbReference>
<keyword evidence="1" id="KW-0547">Nucleotide-binding</keyword>
<dbReference type="GO" id="GO:0051782">
    <property type="term" value="P:negative regulation of cell division"/>
    <property type="evidence" value="ECO:0007669"/>
    <property type="project" value="TreeGrafter"/>
</dbReference>
<dbReference type="EMBL" id="VTXP01000008">
    <property type="protein sequence ID" value="NOJ24263.1"/>
    <property type="molecule type" value="Genomic_DNA"/>
</dbReference>
<dbReference type="Pfam" id="PF01656">
    <property type="entry name" value="CbiA"/>
    <property type="match status" value="1"/>
</dbReference>
<evidence type="ECO:0000313" key="5">
    <source>
        <dbReference type="Proteomes" id="UP000576645"/>
    </source>
</evidence>
<name>A0AAP7DDQ6_9VIBR</name>
<gene>
    <name evidence="4" type="ORF">F0238_16135</name>
</gene>
<dbReference type="GO" id="GO:0009898">
    <property type="term" value="C:cytoplasmic side of plasma membrane"/>
    <property type="evidence" value="ECO:0007669"/>
    <property type="project" value="TreeGrafter"/>
</dbReference>
<dbReference type="PANTHER" id="PTHR43384">
    <property type="entry name" value="SEPTUM SITE-DETERMINING PROTEIN MIND HOMOLOG, CHLOROPLASTIC-RELATED"/>
    <property type="match status" value="1"/>
</dbReference>
<dbReference type="PANTHER" id="PTHR43384:SF6">
    <property type="entry name" value="SEPTUM SITE-DETERMINING PROTEIN MIND HOMOLOG, CHLOROPLASTIC"/>
    <property type="match status" value="1"/>
</dbReference>
<dbReference type="GO" id="GO:0005829">
    <property type="term" value="C:cytosol"/>
    <property type="evidence" value="ECO:0007669"/>
    <property type="project" value="TreeGrafter"/>
</dbReference>
<dbReference type="AlphaFoldDB" id="A0AAP7DDQ6"/>
<keyword evidence="2" id="KW-0067">ATP-binding</keyword>
<sequence length="411" mass="45234">MAGLVELLKSKDSAESGERGLQSLLVYGSEDFRGFVEEAYRFEGLTEPDCLSLHDIDLEYKLASAKVRFLVLDLTESTNVMQDIASKSHVLPTEMGILVVGCEDKISVERHMHMLGYHYTFFSTDKVSFIDSVQKAQKSLVSATDNDLRRQAKRIAVVGTRGGNGATLVATLLAKYLSQAHNSHCVLVDQSMMAGNLDVLMGLKHFSKRELAAGSLSSAMDAGSAMSLAQKVAPRLSVLAMQSSELDGVKLKEYYRSLYPQIGTACHFIIEDVLYGLASLGDVQLFSKEFDIVVLVLEPSIESLREAAKIRNKLKEQNGALRILSVVNHTKPESTYVLTLQDIEQVLQVPVDTVIPFEARLMQMLIDHEDILNQKGKLPSPIQALARAILGLSPVSRKPSLSLKRILGNRS</sequence>
<dbReference type="SUPFAM" id="SSF52540">
    <property type="entry name" value="P-loop containing nucleoside triphosphate hydrolases"/>
    <property type="match status" value="1"/>
</dbReference>
<dbReference type="Gene3D" id="3.40.50.300">
    <property type="entry name" value="P-loop containing nucleotide triphosphate hydrolases"/>
    <property type="match status" value="1"/>
</dbReference>